<evidence type="ECO:0000256" key="5">
    <source>
        <dbReference type="ARBA" id="ARBA00023163"/>
    </source>
</evidence>
<keyword evidence="2" id="KW-0810">Translation regulation</keyword>
<dbReference type="GO" id="GO:0005737">
    <property type="term" value="C:cytoplasm"/>
    <property type="evidence" value="ECO:0007669"/>
    <property type="project" value="TreeGrafter"/>
</dbReference>
<evidence type="ECO:0000256" key="4">
    <source>
        <dbReference type="ARBA" id="ARBA00023159"/>
    </source>
</evidence>
<dbReference type="EMBL" id="QNUK01000627">
    <property type="protein sequence ID" value="KAF5890994.1"/>
    <property type="molecule type" value="Genomic_DNA"/>
</dbReference>
<dbReference type="InterPro" id="IPR051245">
    <property type="entry name" value="eIF5-mimic_regulator"/>
</dbReference>
<accession>A0A8J4U4P3</accession>
<comment type="caution">
    <text evidence="9">The sequence shown here is derived from an EMBL/GenBank/DDBJ whole genome shotgun (WGS) entry which is preliminary data.</text>
</comment>
<dbReference type="AlphaFoldDB" id="A0A8J4U4P3"/>
<evidence type="ECO:0000256" key="3">
    <source>
        <dbReference type="ARBA" id="ARBA00023015"/>
    </source>
</evidence>
<proteinExistence type="inferred from homology"/>
<feature type="non-terminal residue" evidence="9">
    <location>
        <position position="1"/>
    </location>
</feature>
<keyword evidence="5" id="KW-0804">Transcription</keyword>
<reference evidence="9" key="1">
    <citation type="submission" date="2020-07" db="EMBL/GenBank/DDBJ databases">
        <title>Clarias magur genome sequencing, assembly and annotation.</title>
        <authorList>
            <person name="Kushwaha B."/>
            <person name="Kumar R."/>
            <person name="Das P."/>
            <person name="Joshi C.G."/>
            <person name="Kumar D."/>
            <person name="Nagpure N.S."/>
            <person name="Pandey M."/>
            <person name="Agarwal S."/>
            <person name="Srivastava S."/>
            <person name="Singh M."/>
            <person name="Sahoo L."/>
            <person name="Jayasankar P."/>
            <person name="Meher P.K."/>
            <person name="Koringa P.G."/>
            <person name="Iquebal M.A."/>
            <person name="Das S.P."/>
            <person name="Bit A."/>
            <person name="Patnaik S."/>
            <person name="Patel N."/>
            <person name="Shah T.M."/>
            <person name="Hinsu A."/>
            <person name="Jena J.K."/>
        </authorList>
    </citation>
    <scope>NUCLEOTIDE SEQUENCE</scope>
    <source>
        <strain evidence="9">CIFAMagur01</strain>
        <tissue evidence="9">Testis</tissue>
    </source>
</reference>
<dbReference type="PANTHER" id="PTHR14208">
    <property type="entry name" value="BASIC LEUCINE ZIPPER AND W2 DOMAIN-CONTAINING PROTEIN"/>
    <property type="match status" value="1"/>
</dbReference>
<dbReference type="FunFam" id="1.25.40.180:FF:000006">
    <property type="entry name" value="Basic leucine zipper and W2 domain-containing protein 1"/>
    <property type="match status" value="1"/>
</dbReference>
<evidence type="ECO:0000256" key="7">
    <source>
        <dbReference type="SAM" id="MobiDB-lite"/>
    </source>
</evidence>
<dbReference type="Pfam" id="PF25504">
    <property type="entry name" value="HEAT_5MP1_2"/>
    <property type="match status" value="1"/>
</dbReference>
<dbReference type="GO" id="GO:0016020">
    <property type="term" value="C:membrane"/>
    <property type="evidence" value="ECO:0007669"/>
    <property type="project" value="TreeGrafter"/>
</dbReference>
<feature type="compositionally biased region" description="Polar residues" evidence="7">
    <location>
        <begin position="218"/>
        <end position="228"/>
    </location>
</feature>
<dbReference type="Proteomes" id="UP000727407">
    <property type="component" value="Unassembled WGS sequence"/>
</dbReference>
<gene>
    <name evidence="9" type="ORF">DAT39_019304</name>
</gene>
<evidence type="ECO:0000313" key="9">
    <source>
        <dbReference type="EMBL" id="KAF5890994.1"/>
    </source>
</evidence>
<dbReference type="InterPro" id="IPR003307">
    <property type="entry name" value="W2_domain"/>
</dbReference>
<feature type="non-terminal residue" evidence="9">
    <location>
        <position position="622"/>
    </location>
</feature>
<dbReference type="CDD" id="cd11560">
    <property type="entry name" value="W2_eIF5C_like"/>
    <property type="match status" value="1"/>
</dbReference>
<dbReference type="InterPro" id="IPR057397">
    <property type="entry name" value="HEAT_5MP1_2"/>
</dbReference>
<dbReference type="InterPro" id="IPR016024">
    <property type="entry name" value="ARM-type_fold"/>
</dbReference>
<dbReference type="Gene3D" id="1.25.40.180">
    <property type="match status" value="1"/>
</dbReference>
<name>A0A8J4U4P3_CLAMG</name>
<evidence type="ECO:0000256" key="2">
    <source>
        <dbReference type="ARBA" id="ARBA00022845"/>
    </source>
</evidence>
<protein>
    <submittedName>
        <fullName evidence="9">Basic leucine zipper and W2 domain-containing protein 1-A</fullName>
    </submittedName>
</protein>
<dbReference type="SUPFAM" id="SSF48371">
    <property type="entry name" value="ARM repeat"/>
    <property type="match status" value="1"/>
</dbReference>
<keyword evidence="6" id="KW-0175">Coiled coil</keyword>
<feature type="region of interest" description="Disordered" evidence="7">
    <location>
        <begin position="218"/>
        <end position="241"/>
    </location>
</feature>
<dbReference type="InterPro" id="IPR046867">
    <property type="entry name" value="AldOxase/xan_DH_MoCoBD2"/>
</dbReference>
<dbReference type="Gene3D" id="3.30.365.10">
    <property type="entry name" value="Aldehyde oxidase/xanthine dehydrogenase, molybdopterin binding domain"/>
    <property type="match status" value="1"/>
</dbReference>
<feature type="coiled-coil region" evidence="6">
    <location>
        <begin position="460"/>
        <end position="487"/>
    </location>
</feature>
<dbReference type="Pfam" id="PF02020">
    <property type="entry name" value="W2"/>
    <property type="match status" value="1"/>
</dbReference>
<dbReference type="GO" id="GO:0016491">
    <property type="term" value="F:oxidoreductase activity"/>
    <property type="evidence" value="ECO:0007669"/>
    <property type="project" value="InterPro"/>
</dbReference>
<keyword evidence="10" id="KW-1185">Reference proteome</keyword>
<dbReference type="PANTHER" id="PTHR14208:SF0">
    <property type="entry name" value="EIF5-MIMIC PROTEIN 2"/>
    <property type="match status" value="1"/>
</dbReference>
<dbReference type="OrthoDB" id="1727522at2759"/>
<dbReference type="InterPro" id="IPR043510">
    <property type="entry name" value="W2_5MP1/2"/>
</dbReference>
<keyword evidence="3" id="KW-0805">Transcription regulation</keyword>
<dbReference type="InterPro" id="IPR037165">
    <property type="entry name" value="AldOxase/xan_DH_Mopterin-bd_sf"/>
</dbReference>
<evidence type="ECO:0000259" key="8">
    <source>
        <dbReference type="PROSITE" id="PS51363"/>
    </source>
</evidence>
<organism evidence="9 10">
    <name type="scientific">Clarias magur</name>
    <name type="common">Asian catfish</name>
    <name type="synonym">Macropteronotus magur</name>
    <dbReference type="NCBI Taxonomy" id="1594786"/>
    <lineage>
        <taxon>Eukaryota</taxon>
        <taxon>Metazoa</taxon>
        <taxon>Chordata</taxon>
        <taxon>Craniata</taxon>
        <taxon>Vertebrata</taxon>
        <taxon>Euteleostomi</taxon>
        <taxon>Actinopterygii</taxon>
        <taxon>Neopterygii</taxon>
        <taxon>Teleostei</taxon>
        <taxon>Ostariophysi</taxon>
        <taxon>Siluriformes</taxon>
        <taxon>Clariidae</taxon>
        <taxon>Clarias</taxon>
    </lineage>
</organism>
<keyword evidence="4" id="KW-0010">Activator</keyword>
<evidence type="ECO:0000256" key="1">
    <source>
        <dbReference type="ARBA" id="ARBA00008151"/>
    </source>
</evidence>
<dbReference type="FunFam" id="3.30.365.10:FF:000004">
    <property type="entry name" value="Xanthine dehydrogenase oxidase"/>
    <property type="match status" value="1"/>
</dbReference>
<feature type="domain" description="W2" evidence="8">
    <location>
        <begin position="460"/>
        <end position="622"/>
    </location>
</feature>
<comment type="similarity">
    <text evidence="1">Belongs to the BZW family.</text>
</comment>
<dbReference type="SMART" id="SM00515">
    <property type="entry name" value="eIF5C"/>
    <property type="match status" value="1"/>
</dbReference>
<dbReference type="PROSITE" id="PS51363">
    <property type="entry name" value="W2"/>
    <property type="match status" value="1"/>
</dbReference>
<sequence>DACRTLYKRLEPIRLADPDAAWQIWIKKAFLDRISLSATGFYRGQDTEMDWEKQEGRPYPYFTYGTCCSEVEIDCLSGEYRTVRTDLVMDIGRSLNPSIDIGQIEGAFMQGLGLYTMEELHFSPSGVLYTRGPAQYKIPAVCDVPLQFNVYLLSGSENLHAIYSSKGIGEPAVFLGSSVFFAIKDAAAAARRDAGLTGPFTLNSPATPERVSFMNNQKQQKPTLTGQRFKTRKRDEKERFDPTQFQESIVQGLNQTGTDLDAVAKFLDASGAKLDYRRYAETLFDILVAGGMLAPGGTLSDDMTRTEYCLFTANEDLETMQAYAQVFNKLIRRYKYLEKGFEEEIKKLLLFLKGFTESERNKLAMLTGILLANGNISASILNSLFNENLVKEGVSAAFAVKLFKSWINEKDINSVAASLRKVGMDNRLMELFPANKRSCEHFSKYFTDAGLKELSDFARNQQSIGARKELQKELQEQMARGETLKDMIGYVREEMKKTSISEQTMIGIVWTSVMSSVEWNKKEELVTEQAIKLLKQYSPLLKAFTTQGLSELTLLLKIQEYCYDNIHFMKAFQKIVVLLYKADVLSEEAILKWYTEGHLAKGKSVFLEQMKKFVEWLKNAEE</sequence>
<dbReference type="Pfam" id="PF20256">
    <property type="entry name" value="MoCoBD_2"/>
    <property type="match status" value="1"/>
</dbReference>
<dbReference type="GO" id="GO:0006446">
    <property type="term" value="P:regulation of translational initiation"/>
    <property type="evidence" value="ECO:0007669"/>
    <property type="project" value="UniProtKB-ARBA"/>
</dbReference>
<evidence type="ECO:0000313" key="10">
    <source>
        <dbReference type="Proteomes" id="UP000727407"/>
    </source>
</evidence>
<evidence type="ECO:0000256" key="6">
    <source>
        <dbReference type="SAM" id="Coils"/>
    </source>
</evidence>
<dbReference type="SUPFAM" id="SSF56003">
    <property type="entry name" value="Molybdenum cofactor-binding domain"/>
    <property type="match status" value="1"/>
</dbReference>